<evidence type="ECO:0000313" key="6">
    <source>
        <dbReference type="EMBL" id="RTH33644.1"/>
    </source>
</evidence>
<evidence type="ECO:0000313" key="3">
    <source>
        <dbReference type="EMBL" id="RTH02884.1"/>
    </source>
</evidence>
<evidence type="ECO:0000313" key="9">
    <source>
        <dbReference type="EMBL" id="RTI07729.1"/>
    </source>
</evidence>
<dbReference type="EMBL" id="PEML01000141">
    <property type="protein sequence ID" value="RTI07729.1"/>
    <property type="molecule type" value="Genomic_DNA"/>
</dbReference>
<sequence length="28" mass="3486">MDLAKHQRRPRLQLKLQHHPDNLHALYR</sequence>
<evidence type="ECO:0000313" key="14">
    <source>
        <dbReference type="Proteomes" id="UP000287173"/>
    </source>
</evidence>
<evidence type="ECO:0000313" key="13">
    <source>
        <dbReference type="Proteomes" id="UP000286928"/>
    </source>
</evidence>
<protein>
    <submittedName>
        <fullName evidence="2">Transposase</fullName>
    </submittedName>
</protein>
<evidence type="ECO:0000313" key="11">
    <source>
        <dbReference type="EMBL" id="RTI13204.1"/>
    </source>
</evidence>
<evidence type="ECO:0000256" key="1">
    <source>
        <dbReference type="SAM" id="MobiDB-lite"/>
    </source>
</evidence>
<feature type="compositionally biased region" description="Basic residues" evidence="1">
    <location>
        <begin position="1"/>
        <end position="12"/>
    </location>
</feature>
<dbReference type="EMBL" id="PEMD01000045">
    <property type="protein sequence ID" value="RTH34202.1"/>
    <property type="molecule type" value="Genomic_DNA"/>
</dbReference>
<feature type="region of interest" description="Disordered" evidence="1">
    <location>
        <begin position="1"/>
        <end position="28"/>
    </location>
</feature>
<keyword evidence="15" id="KW-1185">Reference proteome</keyword>
<dbReference type="Proteomes" id="UP000287173">
    <property type="component" value="Unassembled WGS sequence"/>
</dbReference>
<name>A0A430R5U5_THESC</name>
<evidence type="ECO:0000313" key="7">
    <source>
        <dbReference type="EMBL" id="RTH34202.1"/>
    </source>
</evidence>
<reference evidence="12 13" key="2">
    <citation type="journal article" date="2019" name="Extremophiles">
        <title>Biogeography of thermophiles and predominance of Thermus scotoductus in domestic water heaters.</title>
        <authorList>
            <person name="Wilpiszeski R.L."/>
            <person name="Zhang Z."/>
            <person name="House C.H."/>
        </authorList>
    </citation>
    <scope>NUCLEOTIDE SEQUENCE [LARGE SCALE GENOMIC DNA]</scope>
    <source>
        <strain evidence="8 15">12_S12</strain>
        <strain evidence="11 14">17_S17</strain>
        <strain evidence="4 13">20_S20</strain>
        <strain evidence="2 12">34_S34</strain>
    </source>
</reference>
<dbReference type="AlphaFoldDB" id="A0A430R5U5"/>
<dbReference type="Proteomes" id="UP000286734">
    <property type="component" value="Unassembled WGS sequence"/>
</dbReference>
<organism evidence="2 12">
    <name type="scientific">Thermus scotoductus</name>
    <dbReference type="NCBI Taxonomy" id="37636"/>
    <lineage>
        <taxon>Bacteria</taxon>
        <taxon>Thermotogati</taxon>
        <taxon>Deinococcota</taxon>
        <taxon>Deinococci</taxon>
        <taxon>Thermales</taxon>
        <taxon>Thermaceae</taxon>
        <taxon>Thermus</taxon>
    </lineage>
</organism>
<dbReference type="EMBL" id="PEML01000063">
    <property type="protein sequence ID" value="RTI08970.1"/>
    <property type="molecule type" value="Genomic_DNA"/>
</dbReference>
<dbReference type="Proteomes" id="UP000286928">
    <property type="component" value="Unassembled WGS sequence"/>
</dbReference>
<evidence type="ECO:0000313" key="12">
    <source>
        <dbReference type="Proteomes" id="UP000286734"/>
    </source>
</evidence>
<feature type="non-terminal residue" evidence="2">
    <location>
        <position position="28"/>
    </location>
</feature>
<dbReference type="Proteomes" id="UP000287962">
    <property type="component" value="Unassembled WGS sequence"/>
</dbReference>
<dbReference type="EMBL" id="PEMD01000311">
    <property type="protein sequence ID" value="RTH29862.1"/>
    <property type="molecule type" value="Genomic_DNA"/>
</dbReference>
<dbReference type="EMBL" id="PEMD01000082">
    <property type="protein sequence ID" value="RTH33644.1"/>
    <property type="molecule type" value="Genomic_DNA"/>
</dbReference>
<evidence type="ECO:0000313" key="10">
    <source>
        <dbReference type="EMBL" id="RTI08970.1"/>
    </source>
</evidence>
<dbReference type="EMBL" id="PELP01000292">
    <property type="protein sequence ID" value="RTH02884.1"/>
    <property type="molecule type" value="Genomic_DNA"/>
</dbReference>
<evidence type="ECO:0000313" key="15">
    <source>
        <dbReference type="Proteomes" id="UP000287962"/>
    </source>
</evidence>
<dbReference type="EMBL" id="PEMD01000268">
    <property type="protein sequence ID" value="RTH31502.1"/>
    <property type="molecule type" value="Genomic_DNA"/>
</dbReference>
<evidence type="ECO:0000313" key="4">
    <source>
        <dbReference type="EMBL" id="RTH29862.1"/>
    </source>
</evidence>
<evidence type="ECO:0000313" key="5">
    <source>
        <dbReference type="EMBL" id="RTH31502.1"/>
    </source>
</evidence>
<gene>
    <name evidence="10" type="ORF">CSW25_03015</name>
    <name evidence="9" type="ORF">CSW25_05625</name>
    <name evidence="8" type="ORF">CSW25_12280</name>
    <name evidence="11" type="ORF">CSW30_00160</name>
    <name evidence="7" type="ORF">CSW33_02270</name>
    <name evidence="6" type="ORF">CSW33_03620</name>
    <name evidence="5" type="ORF">CSW33_07780</name>
    <name evidence="4" type="ORF">CSW33_11345</name>
    <name evidence="3" type="ORF">CSW47_09710</name>
    <name evidence="2" type="ORF">CSW47_10075</name>
</gene>
<evidence type="ECO:0000313" key="8">
    <source>
        <dbReference type="EMBL" id="RTI04796.1"/>
    </source>
</evidence>
<comment type="caution">
    <text evidence="2">The sequence shown here is derived from an EMBL/GenBank/DDBJ whole genome shotgun (WGS) entry which is preliminary data.</text>
</comment>
<accession>A0A430R5U5</accession>
<evidence type="ECO:0000313" key="2">
    <source>
        <dbReference type="EMBL" id="RTH02707.1"/>
    </source>
</evidence>
<dbReference type="EMBL" id="PEMG01000003">
    <property type="protein sequence ID" value="RTI13204.1"/>
    <property type="molecule type" value="Genomic_DNA"/>
</dbReference>
<dbReference type="EMBL" id="PEML01000316">
    <property type="protein sequence ID" value="RTI04796.1"/>
    <property type="molecule type" value="Genomic_DNA"/>
</dbReference>
<dbReference type="EMBL" id="PELP01000313">
    <property type="protein sequence ID" value="RTH02707.1"/>
    <property type="molecule type" value="Genomic_DNA"/>
</dbReference>
<proteinExistence type="predicted"/>
<reference evidence="8" key="1">
    <citation type="submission" date="2017-10" db="EMBL/GenBank/DDBJ databases">
        <authorList>
            <person name="Wilpiszeski R.L."/>
            <person name="Zhidan Z."/>
            <person name="House C.H."/>
        </authorList>
    </citation>
    <scope>NUCLEOTIDE SEQUENCE</scope>
    <source>
        <strain evidence="8">12_S12</strain>
    </source>
</reference>